<proteinExistence type="predicted"/>
<protein>
    <submittedName>
        <fullName evidence="3">Uncharacterized protein</fullName>
    </submittedName>
</protein>
<dbReference type="AlphaFoldDB" id="A0ABD2VZ59"/>
<organism evidence="3 4">
    <name type="scientific">Trichogramma kaykai</name>
    <dbReference type="NCBI Taxonomy" id="54128"/>
    <lineage>
        <taxon>Eukaryota</taxon>
        <taxon>Metazoa</taxon>
        <taxon>Ecdysozoa</taxon>
        <taxon>Arthropoda</taxon>
        <taxon>Hexapoda</taxon>
        <taxon>Insecta</taxon>
        <taxon>Pterygota</taxon>
        <taxon>Neoptera</taxon>
        <taxon>Endopterygota</taxon>
        <taxon>Hymenoptera</taxon>
        <taxon>Apocrita</taxon>
        <taxon>Proctotrupomorpha</taxon>
        <taxon>Chalcidoidea</taxon>
        <taxon>Trichogrammatidae</taxon>
        <taxon>Trichogramma</taxon>
    </lineage>
</organism>
<keyword evidence="4" id="KW-1185">Reference proteome</keyword>
<keyword evidence="2" id="KW-1133">Transmembrane helix</keyword>
<keyword evidence="2" id="KW-0472">Membrane</keyword>
<feature type="region of interest" description="Disordered" evidence="1">
    <location>
        <begin position="189"/>
        <end position="213"/>
    </location>
</feature>
<feature type="transmembrane region" description="Helical" evidence="2">
    <location>
        <begin position="317"/>
        <end position="338"/>
    </location>
</feature>
<keyword evidence="2" id="KW-0812">Transmembrane</keyword>
<name>A0ABD2VZ59_9HYME</name>
<sequence>MYDSINVTIENEYPYYRLSESGSLSPGIDMNNSELFSQISESDSLFQDQKTFTTAASQHSVWLNESNNTSMETESITSKFIDNQRSNFIKHHSVKHNHIDTKGSSDRSEVLINIIELQRVRRHSERSHVNSPYKCSQKSFAMRRYSDSSIDSVELEMPKQVSVQVEVHRTCNSPELKLPVQSNQIKEENLSTKQNEKTCVASKNHVSSPHRLQSKLLKSKAASYVDSPPSVDKHIEYEHKVEKPTIKRTKRERKKQENDPLLTEYLTKTSKRKFVKEFFPRLLCGWNYNWDLYEVHYGSESYKVPKGMEAMRNVSRVFFVCFYLFITLLIFIVMLIIAQSVRHWLLVAERN</sequence>
<dbReference type="EMBL" id="JBJJXI010000149">
    <property type="protein sequence ID" value="KAL3385933.1"/>
    <property type="molecule type" value="Genomic_DNA"/>
</dbReference>
<gene>
    <name evidence="3" type="ORF">TKK_018456</name>
</gene>
<evidence type="ECO:0000313" key="3">
    <source>
        <dbReference type="EMBL" id="KAL3385933.1"/>
    </source>
</evidence>
<reference evidence="3 4" key="1">
    <citation type="journal article" date="2024" name="bioRxiv">
        <title>A reference genome for Trichogramma kaykai: A tiny desert-dwelling parasitoid wasp with competing sex-ratio distorters.</title>
        <authorList>
            <person name="Culotta J."/>
            <person name="Lindsey A.R."/>
        </authorList>
    </citation>
    <scope>NUCLEOTIDE SEQUENCE [LARGE SCALE GENOMIC DNA]</scope>
    <source>
        <strain evidence="3 4">KSX58</strain>
    </source>
</reference>
<accession>A0ABD2VZ59</accession>
<dbReference type="Proteomes" id="UP001627154">
    <property type="component" value="Unassembled WGS sequence"/>
</dbReference>
<comment type="caution">
    <text evidence="3">The sequence shown here is derived from an EMBL/GenBank/DDBJ whole genome shotgun (WGS) entry which is preliminary data.</text>
</comment>
<evidence type="ECO:0000256" key="1">
    <source>
        <dbReference type="SAM" id="MobiDB-lite"/>
    </source>
</evidence>
<evidence type="ECO:0000256" key="2">
    <source>
        <dbReference type="SAM" id="Phobius"/>
    </source>
</evidence>
<evidence type="ECO:0000313" key="4">
    <source>
        <dbReference type="Proteomes" id="UP001627154"/>
    </source>
</evidence>